<dbReference type="Pfam" id="PF00162">
    <property type="entry name" value="PGK"/>
    <property type="match status" value="1"/>
</dbReference>
<protein>
    <recommendedName>
        <fullName evidence="8 18">Phosphoglycerate kinase</fullName>
        <ecNumber evidence="7 18">2.7.2.3</ecNumber>
    </recommendedName>
</protein>
<evidence type="ECO:0000256" key="16">
    <source>
        <dbReference type="PIRSR" id="PIRSR000724-1"/>
    </source>
</evidence>
<dbReference type="InterPro" id="IPR036043">
    <property type="entry name" value="Phosphoglycerate_kinase_sf"/>
</dbReference>
<keyword evidence="12 18" id="KW-0418">Kinase</keyword>
<keyword evidence="14" id="KW-0460">Magnesium</keyword>
<keyword evidence="21" id="KW-1185">Reference proteome</keyword>
<evidence type="ECO:0000256" key="3">
    <source>
        <dbReference type="ARBA" id="ARBA00004496"/>
    </source>
</evidence>
<dbReference type="Proteomes" id="UP000800097">
    <property type="component" value="Unassembled WGS sequence"/>
</dbReference>
<dbReference type="GO" id="GO:0006096">
    <property type="term" value="P:glycolytic process"/>
    <property type="evidence" value="ECO:0007669"/>
    <property type="project" value="UniProtKB-KW"/>
</dbReference>
<feature type="binding site" evidence="17">
    <location>
        <position position="345"/>
    </location>
    <ligand>
        <name>ATP</name>
        <dbReference type="ChEBI" id="CHEBI:30616"/>
    </ligand>
</feature>
<keyword evidence="13 17" id="KW-0067">ATP-binding</keyword>
<dbReference type="GO" id="GO:0005524">
    <property type="term" value="F:ATP binding"/>
    <property type="evidence" value="ECO:0007669"/>
    <property type="project" value="UniProtKB-KW"/>
</dbReference>
<dbReference type="AlphaFoldDB" id="A0A6A6J829"/>
<dbReference type="PANTHER" id="PTHR11406:SF0">
    <property type="entry name" value="PHOSPHOGLYCERATE KINASE"/>
    <property type="match status" value="1"/>
</dbReference>
<comment type="cofactor">
    <cofactor evidence="2">
        <name>Mg(2+)</name>
        <dbReference type="ChEBI" id="CHEBI:18420"/>
    </cofactor>
</comment>
<sequence length="418" mass="44861">MSLSNKLSITDVDLKRKRVLIRVDFNVPLDADKHITNNQRIVGALPTIKYAIENGAKAVVLMSHLGRPNGQPNPKYSLEPVVSELEKLLGGKKVIFTKDCVGKEVEETVNKAENGQVILLENLRFHPEEEGSYKDAEGKKVKADKAKVDEFRKGLTVLGDIYINDAFGTAHRAHSSMVGVNLPQKASGFLVKKELEYFAKALENPARPFLAILGGAKVSDKIQLIDNLLGKVNSLIICGGMAFTFKKTLEGVSIGNSLFDEEGSKTVKDLVEKAKKNNVKIVLPVDYITADRFASDAKTGYATDADGIPDGWMGLDCGEKSIKLFKETIDEAKTILWNGPPGVFEFDAFAKGTKATLDNAVAAAQSGKIVIIGGGDTATVAAKYGVEDKLSHVSTGGGASLELLEGKDLPGVSALSSK</sequence>
<evidence type="ECO:0000256" key="7">
    <source>
        <dbReference type="ARBA" id="ARBA00013061"/>
    </source>
</evidence>
<evidence type="ECO:0000256" key="15">
    <source>
        <dbReference type="ARBA" id="ARBA00023152"/>
    </source>
</evidence>
<dbReference type="GO" id="GO:0004618">
    <property type="term" value="F:phosphoglycerate kinase activity"/>
    <property type="evidence" value="ECO:0007669"/>
    <property type="project" value="UniProtKB-EC"/>
</dbReference>
<dbReference type="SUPFAM" id="SSF53748">
    <property type="entry name" value="Phosphoglycerate kinase"/>
    <property type="match status" value="1"/>
</dbReference>
<keyword evidence="9 18" id="KW-0808">Transferase</keyword>
<reference evidence="20" key="1">
    <citation type="journal article" date="2020" name="Stud. Mycol.">
        <title>101 Dothideomycetes genomes: a test case for predicting lifestyles and emergence of pathogens.</title>
        <authorList>
            <person name="Haridas S."/>
            <person name="Albert R."/>
            <person name="Binder M."/>
            <person name="Bloem J."/>
            <person name="Labutti K."/>
            <person name="Salamov A."/>
            <person name="Andreopoulos B."/>
            <person name="Baker S."/>
            <person name="Barry K."/>
            <person name="Bills G."/>
            <person name="Bluhm B."/>
            <person name="Cannon C."/>
            <person name="Castanera R."/>
            <person name="Culley D."/>
            <person name="Daum C."/>
            <person name="Ezra D."/>
            <person name="Gonzalez J."/>
            <person name="Henrissat B."/>
            <person name="Kuo A."/>
            <person name="Liang C."/>
            <person name="Lipzen A."/>
            <person name="Lutzoni F."/>
            <person name="Magnuson J."/>
            <person name="Mondo S."/>
            <person name="Nolan M."/>
            <person name="Ohm R."/>
            <person name="Pangilinan J."/>
            <person name="Park H.-J."/>
            <person name="Ramirez L."/>
            <person name="Alfaro M."/>
            <person name="Sun H."/>
            <person name="Tritt A."/>
            <person name="Yoshinaga Y."/>
            <person name="Zwiers L.-H."/>
            <person name="Turgeon B."/>
            <person name="Goodwin S."/>
            <person name="Spatafora J."/>
            <person name="Crous P."/>
            <person name="Grigoriev I."/>
        </authorList>
    </citation>
    <scope>NUCLEOTIDE SEQUENCE</scope>
    <source>
        <strain evidence="20">CBS 379.55</strain>
    </source>
</reference>
<dbReference type="InterPro" id="IPR015911">
    <property type="entry name" value="Phosphoglycerate_kinase_CS"/>
</dbReference>
<feature type="binding site" evidence="16">
    <location>
        <position position="172"/>
    </location>
    <ligand>
        <name>(2R)-3-phosphoglycerate</name>
        <dbReference type="ChEBI" id="CHEBI:58272"/>
    </ligand>
</feature>
<feature type="binding site" evidence="16">
    <location>
        <position position="40"/>
    </location>
    <ligand>
        <name>(2R)-3-phosphoglycerate</name>
        <dbReference type="ChEBI" id="CHEBI:58272"/>
    </ligand>
</feature>
<evidence type="ECO:0000256" key="10">
    <source>
        <dbReference type="ARBA" id="ARBA00022723"/>
    </source>
</evidence>
<evidence type="ECO:0000256" key="19">
    <source>
        <dbReference type="RuleBase" id="RU000696"/>
    </source>
</evidence>
<dbReference type="PIRSF" id="PIRSF000724">
    <property type="entry name" value="Pgk"/>
    <property type="match status" value="1"/>
</dbReference>
<evidence type="ECO:0000256" key="6">
    <source>
        <dbReference type="ARBA" id="ARBA00011245"/>
    </source>
</evidence>
<accession>A0A6A6J829</accession>
<evidence type="ECO:0000313" key="20">
    <source>
        <dbReference type="EMBL" id="KAF2272562.1"/>
    </source>
</evidence>
<dbReference type="PRINTS" id="PR00477">
    <property type="entry name" value="PHGLYCKINASE"/>
</dbReference>
<evidence type="ECO:0000256" key="1">
    <source>
        <dbReference type="ARBA" id="ARBA00000642"/>
    </source>
</evidence>
<dbReference type="FunFam" id="3.40.50.1260:FF:000019">
    <property type="entry name" value="Phosphoglycerate kinase 1"/>
    <property type="match status" value="1"/>
</dbReference>
<evidence type="ECO:0000256" key="2">
    <source>
        <dbReference type="ARBA" id="ARBA00001946"/>
    </source>
</evidence>
<comment type="similarity">
    <text evidence="5 18">Belongs to the phosphoglycerate kinase family.</text>
</comment>
<feature type="binding site" evidence="16">
    <location>
        <begin position="24"/>
        <end position="26"/>
    </location>
    <ligand>
        <name>substrate</name>
    </ligand>
</feature>
<evidence type="ECO:0000256" key="4">
    <source>
        <dbReference type="ARBA" id="ARBA00004838"/>
    </source>
</evidence>
<keyword evidence="15" id="KW-0324">Glycolysis</keyword>
<feature type="binding site" evidence="17">
    <location>
        <position position="314"/>
    </location>
    <ligand>
        <name>ATP</name>
        <dbReference type="ChEBI" id="CHEBI:30616"/>
    </ligand>
</feature>
<comment type="pathway">
    <text evidence="4">Carbohydrate degradation; glycolysis; pyruvate from D-glyceraldehyde 3-phosphate: step 2/5.</text>
</comment>
<evidence type="ECO:0000256" key="18">
    <source>
        <dbReference type="RuleBase" id="RU000532"/>
    </source>
</evidence>
<dbReference type="Gene3D" id="3.40.50.1260">
    <property type="entry name" value="Phosphoglycerate kinase, N-terminal domain"/>
    <property type="match status" value="3"/>
</dbReference>
<evidence type="ECO:0000256" key="11">
    <source>
        <dbReference type="ARBA" id="ARBA00022741"/>
    </source>
</evidence>
<dbReference type="OrthoDB" id="275353at2759"/>
<evidence type="ECO:0000256" key="8">
    <source>
        <dbReference type="ARBA" id="ARBA00016471"/>
    </source>
</evidence>
<evidence type="ECO:0000256" key="14">
    <source>
        <dbReference type="ARBA" id="ARBA00022842"/>
    </source>
</evidence>
<dbReference type="EMBL" id="ML986519">
    <property type="protein sequence ID" value="KAF2272562.1"/>
    <property type="molecule type" value="Genomic_DNA"/>
</dbReference>
<evidence type="ECO:0000256" key="13">
    <source>
        <dbReference type="ARBA" id="ARBA00022840"/>
    </source>
</evidence>
<feature type="binding site" evidence="16">
    <location>
        <position position="124"/>
    </location>
    <ligand>
        <name>(2R)-3-phosphoglycerate</name>
        <dbReference type="ChEBI" id="CHEBI:58272"/>
    </ligand>
</feature>
<keyword evidence="11" id="KW-0547">Nucleotide-binding</keyword>
<feature type="binding site" evidence="17">
    <location>
        <begin position="374"/>
        <end position="377"/>
    </location>
    <ligand>
        <name>ATP</name>
        <dbReference type="ChEBI" id="CHEBI:30616"/>
    </ligand>
</feature>
<evidence type="ECO:0000256" key="9">
    <source>
        <dbReference type="ARBA" id="ARBA00022679"/>
    </source>
</evidence>
<dbReference type="GO" id="GO:0043531">
    <property type="term" value="F:ADP binding"/>
    <property type="evidence" value="ECO:0007669"/>
    <property type="project" value="TreeGrafter"/>
</dbReference>
<comment type="subcellular location">
    <subcellularLocation>
        <location evidence="3">Cytoplasm</location>
    </subcellularLocation>
</comment>
<name>A0A6A6J829_WESOR</name>
<feature type="binding site" evidence="17">
    <location>
        <position position="221"/>
    </location>
    <ligand>
        <name>ATP</name>
        <dbReference type="ChEBI" id="CHEBI:30616"/>
    </ligand>
</feature>
<dbReference type="EC" id="2.7.2.3" evidence="7 18"/>
<comment type="catalytic activity">
    <reaction evidence="1 18">
        <text>(2R)-3-phosphoglycerate + ATP = (2R)-3-phospho-glyceroyl phosphate + ADP</text>
        <dbReference type="Rhea" id="RHEA:14801"/>
        <dbReference type="ChEBI" id="CHEBI:30616"/>
        <dbReference type="ChEBI" id="CHEBI:57604"/>
        <dbReference type="ChEBI" id="CHEBI:58272"/>
        <dbReference type="ChEBI" id="CHEBI:456216"/>
        <dbReference type="EC" id="2.7.2.3"/>
    </reaction>
</comment>
<gene>
    <name evidence="20" type="ORF">EI97DRAFT_205405</name>
</gene>
<dbReference type="HAMAP" id="MF_00145">
    <property type="entry name" value="Phosphoglyc_kinase"/>
    <property type="match status" value="1"/>
</dbReference>
<dbReference type="PANTHER" id="PTHR11406">
    <property type="entry name" value="PHOSPHOGLYCERATE KINASE"/>
    <property type="match status" value="1"/>
</dbReference>
<dbReference type="RefSeq" id="XP_033650101.1">
    <property type="nucleotide sequence ID" value="XM_033793714.1"/>
</dbReference>
<dbReference type="FunFam" id="3.40.50.1260:FF:000031">
    <property type="entry name" value="Phosphoglycerate kinase 1"/>
    <property type="match status" value="1"/>
</dbReference>
<feature type="binding site" evidence="16">
    <location>
        <begin position="64"/>
        <end position="67"/>
    </location>
    <ligand>
        <name>substrate</name>
    </ligand>
</feature>
<comment type="subunit">
    <text evidence="6 19">Monomer.</text>
</comment>
<keyword evidence="10" id="KW-0479">Metal-binding</keyword>
<evidence type="ECO:0000313" key="21">
    <source>
        <dbReference type="Proteomes" id="UP000800097"/>
    </source>
</evidence>
<dbReference type="GeneID" id="54546889"/>
<dbReference type="GO" id="GO:0005829">
    <property type="term" value="C:cytosol"/>
    <property type="evidence" value="ECO:0007669"/>
    <property type="project" value="TreeGrafter"/>
</dbReference>
<evidence type="ECO:0000256" key="12">
    <source>
        <dbReference type="ARBA" id="ARBA00022777"/>
    </source>
</evidence>
<dbReference type="CDD" id="cd00318">
    <property type="entry name" value="Phosphoglycerate_kinase"/>
    <property type="match status" value="1"/>
</dbReference>
<dbReference type="InterPro" id="IPR015824">
    <property type="entry name" value="Phosphoglycerate_kinase_N"/>
</dbReference>
<evidence type="ECO:0000256" key="5">
    <source>
        <dbReference type="ARBA" id="ARBA00008982"/>
    </source>
</evidence>
<evidence type="ECO:0000256" key="17">
    <source>
        <dbReference type="PIRSR" id="PIRSR000724-2"/>
    </source>
</evidence>
<organism evidence="20 21">
    <name type="scientific">Westerdykella ornata</name>
    <dbReference type="NCBI Taxonomy" id="318751"/>
    <lineage>
        <taxon>Eukaryota</taxon>
        <taxon>Fungi</taxon>
        <taxon>Dikarya</taxon>
        <taxon>Ascomycota</taxon>
        <taxon>Pezizomycotina</taxon>
        <taxon>Dothideomycetes</taxon>
        <taxon>Pleosporomycetidae</taxon>
        <taxon>Pleosporales</taxon>
        <taxon>Sporormiaceae</taxon>
        <taxon>Westerdykella</taxon>
    </lineage>
</organism>
<proteinExistence type="inferred from homology"/>
<dbReference type="PROSITE" id="PS00111">
    <property type="entry name" value="PGLYCERATE_KINASE"/>
    <property type="match status" value="1"/>
</dbReference>
<dbReference type="InterPro" id="IPR001576">
    <property type="entry name" value="Phosphoglycerate_kinase"/>
</dbReference>
<dbReference type="GO" id="GO:0046872">
    <property type="term" value="F:metal ion binding"/>
    <property type="evidence" value="ECO:0007669"/>
    <property type="project" value="UniProtKB-KW"/>
</dbReference>
<dbReference type="GO" id="GO:0006094">
    <property type="term" value="P:gluconeogenesis"/>
    <property type="evidence" value="ECO:0007669"/>
    <property type="project" value="TreeGrafter"/>
</dbReference>